<keyword evidence="4" id="KW-0028">Amino-acid biosynthesis</keyword>
<gene>
    <name evidence="4" type="primary">proC</name>
    <name evidence="7" type="ORF">ACFOPX_08160</name>
</gene>
<comment type="pathway">
    <text evidence="4">Amino-acid biosynthesis; L-proline biosynthesis; L-proline from L-glutamate 5-semialdehyde: step 1/1.</text>
</comment>
<dbReference type="Gene3D" id="1.10.3730.10">
    <property type="entry name" value="ProC C-terminal domain-like"/>
    <property type="match status" value="1"/>
</dbReference>
<evidence type="ECO:0000313" key="7">
    <source>
        <dbReference type="EMBL" id="MFC3848479.1"/>
    </source>
</evidence>
<comment type="caution">
    <text evidence="7">The sequence shown here is derived from an EMBL/GenBank/DDBJ whole genome shotgun (WGS) entry which is preliminary data.</text>
</comment>
<dbReference type="InterPro" id="IPR000304">
    <property type="entry name" value="Pyrroline-COOH_reductase"/>
</dbReference>
<evidence type="ECO:0000259" key="5">
    <source>
        <dbReference type="Pfam" id="PF03807"/>
    </source>
</evidence>
<comment type="catalytic activity">
    <reaction evidence="4">
        <text>L-proline + NADP(+) = (S)-1-pyrroline-5-carboxylate + NADPH + 2 H(+)</text>
        <dbReference type="Rhea" id="RHEA:14109"/>
        <dbReference type="ChEBI" id="CHEBI:15378"/>
        <dbReference type="ChEBI" id="CHEBI:17388"/>
        <dbReference type="ChEBI" id="CHEBI:57783"/>
        <dbReference type="ChEBI" id="CHEBI:58349"/>
        <dbReference type="ChEBI" id="CHEBI:60039"/>
        <dbReference type="EC" id="1.5.1.2"/>
    </reaction>
</comment>
<evidence type="ECO:0000259" key="6">
    <source>
        <dbReference type="Pfam" id="PF14748"/>
    </source>
</evidence>
<evidence type="ECO:0000256" key="1">
    <source>
        <dbReference type="ARBA" id="ARBA00005525"/>
    </source>
</evidence>
<dbReference type="Gene3D" id="3.40.50.720">
    <property type="entry name" value="NAD(P)-binding Rossmann-like Domain"/>
    <property type="match status" value="1"/>
</dbReference>
<dbReference type="HAMAP" id="MF_01925">
    <property type="entry name" value="P5C_reductase"/>
    <property type="match status" value="1"/>
</dbReference>
<sequence>MSVKTRLLIVGYGNMARAILKGFAKNVSKLKNYQIQITGRDPEKIRSFLKKLPFEVEILSPQMYAKQYTEVEPVSANTPSYDVNIEGYRGSIVPASVSKSGYRLVVNMDVEKAVVLLTIKPHALKSFNYQGSALLVLSALAGVSVHTLKECIESHAYVRCMPNIAASYGLSATSYYVETTYNPRYATVLSCQYEEEWRYKWLSSEFPHDFLLLGIKPDPDLARMHECVREIVREIARTRQGYPTTHHELKQQVLDYSQRYLEQGQKPGFYSSSYGRFSCNLEEFQAYVKDHHERFAKLIKEVYISNFARDREMLVAKHQAHLKSQVSAYVREILKCFGGCVEVQSESLIDASLATNGSSLAFLSMVAQGLISAGVREGLSVKQASSLVKQSFKGFAKLLVEEQSPQAIIDSICTPGGATIAGLSVLEDKAFKGALMQACHAAVKKGRTKFN</sequence>
<proteinExistence type="inferred from homology"/>
<protein>
    <recommendedName>
        <fullName evidence="4">Pyrroline-5-carboxylate reductase</fullName>
        <shortName evidence="4">P5C reductase</shortName>
        <shortName evidence="4">P5CR</shortName>
        <ecNumber evidence="4">1.5.1.2</ecNumber>
    </recommendedName>
    <alternativeName>
        <fullName evidence="4">PCA reductase</fullName>
    </alternativeName>
</protein>
<keyword evidence="2 4" id="KW-0521">NADP</keyword>
<dbReference type="RefSeq" id="WP_104752763.1">
    <property type="nucleotide sequence ID" value="NZ_FZMF01000044.1"/>
</dbReference>
<keyword evidence="8" id="KW-1185">Reference proteome</keyword>
<dbReference type="InterPro" id="IPR029036">
    <property type="entry name" value="P5CR_dimer"/>
</dbReference>
<accession>A0ABV7ZL90</accession>
<feature type="domain" description="Pyrroline-5-carboxylate reductase catalytic N-terminal" evidence="5">
    <location>
        <begin position="8"/>
        <end position="66"/>
    </location>
</feature>
<comment type="subcellular location">
    <subcellularLocation>
        <location evidence="4">Cytoplasm</location>
    </subcellularLocation>
</comment>
<dbReference type="EC" id="1.5.1.2" evidence="4"/>
<dbReference type="Proteomes" id="UP001595783">
    <property type="component" value="Unassembled WGS sequence"/>
</dbReference>
<comment type="function">
    <text evidence="4">Catalyzes the reduction of 1-pyrroline-5-carboxylate (PCA) to L-proline.</text>
</comment>
<dbReference type="PANTHER" id="PTHR11645:SF0">
    <property type="entry name" value="PYRROLINE-5-CARBOXYLATE REDUCTASE 3"/>
    <property type="match status" value="1"/>
</dbReference>
<name>A0ABV7ZL90_9HELI</name>
<comment type="similarity">
    <text evidence="1 4">Belongs to the pyrroline-5-carboxylate reductase family.</text>
</comment>
<dbReference type="SUPFAM" id="SSF48179">
    <property type="entry name" value="6-phosphogluconate dehydrogenase C-terminal domain-like"/>
    <property type="match status" value="1"/>
</dbReference>
<keyword evidence="4" id="KW-0963">Cytoplasm</keyword>
<dbReference type="Pfam" id="PF03807">
    <property type="entry name" value="F420_oxidored"/>
    <property type="match status" value="1"/>
</dbReference>
<comment type="catalytic activity">
    <reaction evidence="4">
        <text>L-proline + NAD(+) = (S)-1-pyrroline-5-carboxylate + NADH + 2 H(+)</text>
        <dbReference type="Rhea" id="RHEA:14105"/>
        <dbReference type="ChEBI" id="CHEBI:15378"/>
        <dbReference type="ChEBI" id="CHEBI:17388"/>
        <dbReference type="ChEBI" id="CHEBI:57540"/>
        <dbReference type="ChEBI" id="CHEBI:57945"/>
        <dbReference type="ChEBI" id="CHEBI:60039"/>
        <dbReference type="EC" id="1.5.1.2"/>
    </reaction>
</comment>
<dbReference type="EMBL" id="JBHRZO010000055">
    <property type="protein sequence ID" value="MFC3848479.1"/>
    <property type="molecule type" value="Genomic_DNA"/>
</dbReference>
<evidence type="ECO:0000313" key="8">
    <source>
        <dbReference type="Proteomes" id="UP001595783"/>
    </source>
</evidence>
<dbReference type="PANTHER" id="PTHR11645">
    <property type="entry name" value="PYRROLINE-5-CARBOXYLATE REDUCTASE"/>
    <property type="match status" value="1"/>
</dbReference>
<dbReference type="SUPFAM" id="SSF51735">
    <property type="entry name" value="NAD(P)-binding Rossmann-fold domains"/>
    <property type="match status" value="1"/>
</dbReference>
<dbReference type="InterPro" id="IPR036291">
    <property type="entry name" value="NAD(P)-bd_dom_sf"/>
</dbReference>
<dbReference type="InterPro" id="IPR028939">
    <property type="entry name" value="P5C_Rdtase_cat_N"/>
</dbReference>
<organism evidence="7 8">
    <name type="scientific">Helicobacter baculiformis</name>
    <dbReference type="NCBI Taxonomy" id="427351"/>
    <lineage>
        <taxon>Bacteria</taxon>
        <taxon>Pseudomonadati</taxon>
        <taxon>Campylobacterota</taxon>
        <taxon>Epsilonproteobacteria</taxon>
        <taxon>Campylobacterales</taxon>
        <taxon>Helicobacteraceae</taxon>
        <taxon>Helicobacter</taxon>
    </lineage>
</organism>
<reference evidence="8" key="1">
    <citation type="journal article" date="2019" name="Int. J. Syst. Evol. Microbiol.">
        <title>The Global Catalogue of Microorganisms (GCM) 10K type strain sequencing project: providing services to taxonomists for standard genome sequencing and annotation.</title>
        <authorList>
            <consortium name="The Broad Institute Genomics Platform"/>
            <consortium name="The Broad Institute Genome Sequencing Center for Infectious Disease"/>
            <person name="Wu L."/>
            <person name="Ma J."/>
        </authorList>
    </citation>
    <scope>NUCLEOTIDE SEQUENCE [LARGE SCALE GENOMIC DNA]</scope>
    <source>
        <strain evidence="8">CCUG 53816</strain>
    </source>
</reference>
<evidence type="ECO:0000256" key="2">
    <source>
        <dbReference type="ARBA" id="ARBA00022857"/>
    </source>
</evidence>
<evidence type="ECO:0000256" key="3">
    <source>
        <dbReference type="ARBA" id="ARBA00023002"/>
    </source>
</evidence>
<keyword evidence="4" id="KW-0641">Proline biosynthesis</keyword>
<feature type="domain" description="Pyrroline-5-carboxylate reductase dimerisation" evidence="6">
    <location>
        <begin position="346"/>
        <end position="447"/>
    </location>
</feature>
<dbReference type="InterPro" id="IPR008927">
    <property type="entry name" value="6-PGluconate_DH-like_C_sf"/>
</dbReference>
<dbReference type="Pfam" id="PF14748">
    <property type="entry name" value="P5CR_dimer"/>
    <property type="match status" value="1"/>
</dbReference>
<keyword evidence="3 4" id="KW-0560">Oxidoreductase</keyword>
<dbReference type="PROSITE" id="PS00521">
    <property type="entry name" value="P5CR"/>
    <property type="match status" value="1"/>
</dbReference>
<evidence type="ECO:0000256" key="4">
    <source>
        <dbReference type="HAMAP-Rule" id="MF_01925"/>
    </source>
</evidence>
<dbReference type="InterPro" id="IPR053790">
    <property type="entry name" value="P5CR-like_CS"/>
</dbReference>